<dbReference type="SMART" id="SM00316">
    <property type="entry name" value="S1"/>
    <property type="match status" value="1"/>
</dbReference>
<dbReference type="RefSeq" id="WP_216836473.1">
    <property type="nucleotide sequence ID" value="NZ_JAFNJS010000003.1"/>
</dbReference>
<proteinExistence type="predicted"/>
<reference evidence="13" key="1">
    <citation type="journal article" date="2019" name="Int. J. Syst. Evol. Microbiol.">
        <title>The Global Catalogue of Microorganisms (GCM) 10K type strain sequencing project: providing services to taxonomists for standard genome sequencing and annotation.</title>
        <authorList>
            <consortium name="The Broad Institute Genomics Platform"/>
            <consortium name="The Broad Institute Genome Sequencing Center for Infectious Disease"/>
            <person name="Wu L."/>
            <person name="Ma J."/>
        </authorList>
    </citation>
    <scope>NUCLEOTIDE SEQUENCE [LARGE SCALE GENOMIC DNA]</scope>
    <source>
        <strain evidence="13">CGMCC 1.16855</strain>
    </source>
</reference>
<evidence type="ECO:0000259" key="11">
    <source>
        <dbReference type="PROSITE" id="PS50126"/>
    </source>
</evidence>
<evidence type="ECO:0000256" key="7">
    <source>
        <dbReference type="ARBA" id="ARBA00022801"/>
    </source>
</evidence>
<dbReference type="InterPro" id="IPR003029">
    <property type="entry name" value="S1_domain"/>
</dbReference>
<dbReference type="InterPro" id="IPR004659">
    <property type="entry name" value="RNase_E/G"/>
</dbReference>
<organism evidence="12 13">
    <name type="scientific">Falsiroseomonas tokyonensis</name>
    <dbReference type="NCBI Taxonomy" id="430521"/>
    <lineage>
        <taxon>Bacteria</taxon>
        <taxon>Pseudomonadati</taxon>
        <taxon>Pseudomonadota</taxon>
        <taxon>Alphaproteobacteria</taxon>
        <taxon>Acetobacterales</taxon>
        <taxon>Roseomonadaceae</taxon>
        <taxon>Falsiroseomonas</taxon>
    </lineage>
</organism>
<protein>
    <submittedName>
        <fullName evidence="12">Ribonuclease E/G</fullName>
    </submittedName>
</protein>
<evidence type="ECO:0000256" key="9">
    <source>
        <dbReference type="ARBA" id="ARBA00022884"/>
    </source>
</evidence>
<dbReference type="EMBL" id="JBHRSB010000003">
    <property type="protein sequence ID" value="MFC3000372.1"/>
    <property type="molecule type" value="Genomic_DNA"/>
</dbReference>
<evidence type="ECO:0000313" key="13">
    <source>
        <dbReference type="Proteomes" id="UP001595420"/>
    </source>
</evidence>
<evidence type="ECO:0000256" key="3">
    <source>
        <dbReference type="ARBA" id="ARBA00022519"/>
    </source>
</evidence>
<keyword evidence="8" id="KW-0460">Magnesium</keyword>
<feature type="domain" description="S1 motif" evidence="11">
    <location>
        <begin position="41"/>
        <end position="111"/>
    </location>
</feature>
<name>A0ABV7BRY4_9PROT</name>
<evidence type="ECO:0000313" key="12">
    <source>
        <dbReference type="EMBL" id="MFC3000372.1"/>
    </source>
</evidence>
<dbReference type="PROSITE" id="PS50126">
    <property type="entry name" value="S1"/>
    <property type="match status" value="1"/>
</dbReference>
<evidence type="ECO:0000256" key="8">
    <source>
        <dbReference type="ARBA" id="ARBA00022842"/>
    </source>
</evidence>
<sequence length="388" mass="40979">MSGDAEIRVSVSPGEVRVAGLRDGRLEVAFIERPSRPDGVGDLHRARVTAILPAMSGAFLLLGDDTSGFLPESELPPPRRPIAKALQEGQSLPVRVMRAAQGGKGPRLSARLSPAEQKLAQQVGSGAPALLQRGDGAAMRLARDWPEAPIVTDGPAVAGLLRAALDPARITLTLSPAFGPELEARFAELAEPRLALDGGASLIFHPTPALTAIDVDSGSLAASRDPVAHERLNAVAIPAIARELRLRNLAGAILVDFAGLAVRRREMLVAPLAEALAQDPLSPRLLGMTRLGLMEIVRPRVHPPLHEILGLPPSPLTCGLAALRQAVREEAAKPGASFALRAAPEVILALQALPQSLMDYQAITQRALALQPDPRLRPGQEDIMEIPG</sequence>
<evidence type="ECO:0000256" key="6">
    <source>
        <dbReference type="ARBA" id="ARBA00022759"/>
    </source>
</evidence>
<evidence type="ECO:0000256" key="1">
    <source>
        <dbReference type="ARBA" id="ARBA00001946"/>
    </source>
</evidence>
<keyword evidence="5" id="KW-0479">Metal-binding</keyword>
<dbReference type="PANTHER" id="PTHR30001">
    <property type="entry name" value="RIBONUCLEASE"/>
    <property type="match status" value="1"/>
</dbReference>
<gene>
    <name evidence="12" type="ORF">ACFOD3_10745</name>
</gene>
<keyword evidence="3" id="KW-0997">Cell inner membrane</keyword>
<evidence type="ECO:0000256" key="5">
    <source>
        <dbReference type="ARBA" id="ARBA00022723"/>
    </source>
</evidence>
<dbReference type="InterPro" id="IPR019307">
    <property type="entry name" value="RNA-bd_AU-1/RNase_E/G"/>
</dbReference>
<dbReference type="Pfam" id="PF10150">
    <property type="entry name" value="RNase_E_G"/>
    <property type="match status" value="1"/>
</dbReference>
<dbReference type="CDD" id="cd04453">
    <property type="entry name" value="S1_RNase_E"/>
    <property type="match status" value="1"/>
</dbReference>
<evidence type="ECO:0000256" key="2">
    <source>
        <dbReference type="ARBA" id="ARBA00022475"/>
    </source>
</evidence>
<keyword evidence="10" id="KW-0472">Membrane</keyword>
<evidence type="ECO:0000256" key="10">
    <source>
        <dbReference type="ARBA" id="ARBA00023136"/>
    </source>
</evidence>
<keyword evidence="2" id="KW-1003">Cell membrane</keyword>
<accession>A0ABV7BRY4</accession>
<keyword evidence="6" id="KW-0255">Endonuclease</keyword>
<keyword evidence="7" id="KW-0378">Hydrolase</keyword>
<evidence type="ECO:0000256" key="4">
    <source>
        <dbReference type="ARBA" id="ARBA00022722"/>
    </source>
</evidence>
<keyword evidence="9" id="KW-0694">RNA-binding</keyword>
<comment type="caution">
    <text evidence="12">The sequence shown here is derived from an EMBL/GenBank/DDBJ whole genome shotgun (WGS) entry which is preliminary data.</text>
</comment>
<dbReference type="Proteomes" id="UP001595420">
    <property type="component" value="Unassembled WGS sequence"/>
</dbReference>
<keyword evidence="13" id="KW-1185">Reference proteome</keyword>
<keyword evidence="4" id="KW-0540">Nuclease</keyword>
<dbReference type="PANTHER" id="PTHR30001:SF1">
    <property type="entry name" value="RIBONUCLEASE E_G-LIKE PROTEIN, CHLOROPLASTIC"/>
    <property type="match status" value="1"/>
</dbReference>
<comment type="cofactor">
    <cofactor evidence="1">
        <name>Mg(2+)</name>
        <dbReference type="ChEBI" id="CHEBI:18420"/>
    </cofactor>
</comment>